<gene>
    <name evidence="1" type="ORF">DNTS_006333</name>
</gene>
<keyword evidence="2" id="KW-1185">Reference proteome</keyword>
<organism evidence="1 2">
    <name type="scientific">Danionella cerebrum</name>
    <dbReference type="NCBI Taxonomy" id="2873325"/>
    <lineage>
        <taxon>Eukaryota</taxon>
        <taxon>Metazoa</taxon>
        <taxon>Chordata</taxon>
        <taxon>Craniata</taxon>
        <taxon>Vertebrata</taxon>
        <taxon>Euteleostomi</taxon>
        <taxon>Actinopterygii</taxon>
        <taxon>Neopterygii</taxon>
        <taxon>Teleostei</taxon>
        <taxon>Ostariophysi</taxon>
        <taxon>Cypriniformes</taxon>
        <taxon>Danionidae</taxon>
        <taxon>Danioninae</taxon>
        <taxon>Danionella</taxon>
    </lineage>
</organism>
<comment type="caution">
    <text evidence="1">The sequence shown here is derived from an EMBL/GenBank/DDBJ whole genome shotgun (WGS) entry which is preliminary data.</text>
</comment>
<proteinExistence type="predicted"/>
<dbReference type="AlphaFoldDB" id="A0A553Q5D1"/>
<accession>A0A553Q5D1</accession>
<protein>
    <submittedName>
        <fullName evidence="1">Uncharacterized protein</fullName>
    </submittedName>
</protein>
<sequence length="61" mass="6998">MFQLKCIVLTRYTCSLKLFVAFFVFTMCAPQDCFVLEHHRGVFLSCSANLLDHLLCSDFAC</sequence>
<dbReference type="Proteomes" id="UP000316079">
    <property type="component" value="Unassembled WGS sequence"/>
</dbReference>
<reference evidence="1 2" key="1">
    <citation type="journal article" date="2019" name="Sci. Data">
        <title>Hybrid genome assembly and annotation of Danionella translucida.</title>
        <authorList>
            <person name="Kadobianskyi M."/>
            <person name="Schulze L."/>
            <person name="Schuelke M."/>
            <person name="Judkewitz B."/>
        </authorList>
    </citation>
    <scope>NUCLEOTIDE SEQUENCE [LARGE SCALE GENOMIC DNA]</scope>
    <source>
        <strain evidence="1 2">Bolton</strain>
    </source>
</reference>
<dbReference type="EMBL" id="SRMA01026311">
    <property type="protein sequence ID" value="TRY85132.1"/>
    <property type="molecule type" value="Genomic_DNA"/>
</dbReference>
<evidence type="ECO:0000313" key="1">
    <source>
        <dbReference type="EMBL" id="TRY85132.1"/>
    </source>
</evidence>
<evidence type="ECO:0000313" key="2">
    <source>
        <dbReference type="Proteomes" id="UP000316079"/>
    </source>
</evidence>
<name>A0A553Q5D1_9TELE</name>